<evidence type="ECO:0000256" key="1">
    <source>
        <dbReference type="SAM" id="SignalP"/>
    </source>
</evidence>
<evidence type="ECO:0000313" key="2">
    <source>
        <dbReference type="EMBL" id="QCK84759.1"/>
    </source>
</evidence>
<proteinExistence type="predicted"/>
<evidence type="ECO:0000313" key="3">
    <source>
        <dbReference type="Proteomes" id="UP000298588"/>
    </source>
</evidence>
<dbReference type="AlphaFoldDB" id="A0A4D7QFY5"/>
<dbReference type="KEGG" id="paqt:E8L99_02665"/>
<feature type="chain" id="PRO_5020860028" description="Lipocalin-like domain-containing protein" evidence="1">
    <location>
        <begin position="24"/>
        <end position="164"/>
    </location>
</feature>
<protein>
    <recommendedName>
        <fullName evidence="4">Lipocalin-like domain-containing protein</fullName>
    </recommendedName>
</protein>
<dbReference type="OrthoDB" id="7961084at2"/>
<sequence length="164" mass="17936">MTSQARLAAALVAGLALAGCASAPQQTVAPQRPTLMPAAYPVDRLVGTWGIASFREERDRRRTEAMARLHCRTPYVITRGPTDGVMMHMADDAQLYELTLKGASDGKTYLGYGVPSPHEQDREIISLTDNEIVMRFVAPDVHARYGTFVYLRCPSAPATAARRS</sequence>
<gene>
    <name evidence="2" type="ORF">E8L99_02665</name>
</gene>
<name>A0A4D7QFY5_9HYPH</name>
<feature type="signal peptide" evidence="1">
    <location>
        <begin position="1"/>
        <end position="23"/>
    </location>
</feature>
<dbReference type="EMBL" id="CP039865">
    <property type="protein sequence ID" value="QCK84759.1"/>
    <property type="molecule type" value="Genomic_DNA"/>
</dbReference>
<dbReference type="Proteomes" id="UP000298588">
    <property type="component" value="Chromosome"/>
</dbReference>
<dbReference type="RefSeq" id="WP_137098093.1">
    <property type="nucleotide sequence ID" value="NZ_CP039865.1"/>
</dbReference>
<evidence type="ECO:0008006" key="4">
    <source>
        <dbReference type="Google" id="ProtNLM"/>
    </source>
</evidence>
<reference evidence="2 3" key="1">
    <citation type="submission" date="2019-04" db="EMBL/GenBank/DDBJ databases">
        <title>Phreatobacter aquaticus sp. nov.</title>
        <authorList>
            <person name="Choi A."/>
            <person name="Baek K."/>
        </authorList>
    </citation>
    <scope>NUCLEOTIDE SEQUENCE [LARGE SCALE GENOMIC DNA]</scope>
    <source>
        <strain evidence="2 3">NMCR1094</strain>
    </source>
</reference>
<keyword evidence="1" id="KW-0732">Signal</keyword>
<keyword evidence="3" id="KW-1185">Reference proteome</keyword>
<dbReference type="PROSITE" id="PS51257">
    <property type="entry name" value="PROKAR_LIPOPROTEIN"/>
    <property type="match status" value="1"/>
</dbReference>
<organism evidence="2 3">
    <name type="scientific">Phreatobacter aquaticus</name>
    <dbReference type="NCBI Taxonomy" id="2570229"/>
    <lineage>
        <taxon>Bacteria</taxon>
        <taxon>Pseudomonadati</taxon>
        <taxon>Pseudomonadota</taxon>
        <taxon>Alphaproteobacteria</taxon>
        <taxon>Hyphomicrobiales</taxon>
        <taxon>Phreatobacteraceae</taxon>
        <taxon>Phreatobacter</taxon>
    </lineage>
</organism>
<accession>A0A4D7QFY5</accession>